<keyword evidence="18" id="KW-1185">Reference proteome</keyword>
<evidence type="ECO:0000313" key="17">
    <source>
        <dbReference type="EMBL" id="EAU01154.1"/>
    </source>
</evidence>
<evidence type="ECO:0000256" key="13">
    <source>
        <dbReference type="ARBA" id="ARBA00023136"/>
    </source>
</evidence>
<evidence type="ECO:0000256" key="6">
    <source>
        <dbReference type="ARBA" id="ARBA00022679"/>
    </source>
</evidence>
<evidence type="ECO:0000256" key="8">
    <source>
        <dbReference type="ARBA" id="ARBA00022741"/>
    </source>
</evidence>
<dbReference type="PANTHER" id="PTHR43065">
    <property type="entry name" value="SENSOR HISTIDINE KINASE"/>
    <property type="match status" value="1"/>
</dbReference>
<dbReference type="SUPFAM" id="SSF55785">
    <property type="entry name" value="PYP-like sensor domain (PAS domain)"/>
    <property type="match status" value="1"/>
</dbReference>
<dbReference type="Pfam" id="PF02743">
    <property type="entry name" value="dCache_1"/>
    <property type="match status" value="1"/>
</dbReference>
<dbReference type="NCBIfam" id="TIGR00229">
    <property type="entry name" value="sensory_box"/>
    <property type="match status" value="1"/>
</dbReference>
<dbReference type="SUPFAM" id="SSF47384">
    <property type="entry name" value="Homodimeric domain of signal transducing histidine kinase"/>
    <property type="match status" value="1"/>
</dbReference>
<keyword evidence="9 17" id="KW-0418">Kinase</keyword>
<dbReference type="CDD" id="cd00075">
    <property type="entry name" value="HATPase"/>
    <property type="match status" value="1"/>
</dbReference>
<dbReference type="AlphaFoldDB" id="A7GWD2"/>
<feature type="domain" description="Histidine kinase" evidence="15">
    <location>
        <begin position="444"/>
        <end position="666"/>
    </location>
</feature>
<dbReference type="GO" id="GO:0005886">
    <property type="term" value="C:plasma membrane"/>
    <property type="evidence" value="ECO:0007669"/>
    <property type="project" value="UniProtKB-SubCell"/>
</dbReference>
<evidence type="ECO:0000256" key="4">
    <source>
        <dbReference type="ARBA" id="ARBA00022475"/>
    </source>
</evidence>
<dbReference type="CDD" id="cd00130">
    <property type="entry name" value="PAS"/>
    <property type="match status" value="1"/>
</dbReference>
<dbReference type="SMART" id="SM00387">
    <property type="entry name" value="HATPase_c"/>
    <property type="match status" value="1"/>
</dbReference>
<dbReference type="InterPro" id="IPR005467">
    <property type="entry name" value="His_kinase_dom"/>
</dbReference>
<dbReference type="SUPFAM" id="SSF103190">
    <property type="entry name" value="Sensory domain-like"/>
    <property type="match status" value="1"/>
</dbReference>
<dbReference type="GO" id="GO:0000155">
    <property type="term" value="F:phosphorelay sensor kinase activity"/>
    <property type="evidence" value="ECO:0007669"/>
    <property type="project" value="InterPro"/>
</dbReference>
<dbReference type="CDD" id="cd18773">
    <property type="entry name" value="PDC1_HK_sensor"/>
    <property type="match status" value="1"/>
</dbReference>
<dbReference type="STRING" id="360105.CCV52592_0849"/>
<comment type="subcellular location">
    <subcellularLocation>
        <location evidence="2">Cell membrane</location>
        <topology evidence="2">Multi-pass membrane protein</topology>
    </subcellularLocation>
</comment>
<evidence type="ECO:0000313" key="18">
    <source>
        <dbReference type="Proteomes" id="UP000006380"/>
    </source>
</evidence>
<keyword evidence="7 14" id="KW-0812">Transmembrane</keyword>
<feature type="domain" description="PAS" evidence="16">
    <location>
        <begin position="305"/>
        <end position="358"/>
    </location>
</feature>
<dbReference type="CDD" id="cd00082">
    <property type="entry name" value="HisKA"/>
    <property type="match status" value="1"/>
</dbReference>
<dbReference type="InterPro" id="IPR000014">
    <property type="entry name" value="PAS"/>
</dbReference>
<dbReference type="InterPro" id="IPR003594">
    <property type="entry name" value="HATPase_dom"/>
</dbReference>
<dbReference type="SUPFAM" id="SSF55874">
    <property type="entry name" value="ATPase domain of HSP90 chaperone/DNA topoisomerase II/histidine kinase"/>
    <property type="match status" value="1"/>
</dbReference>
<keyword evidence="4" id="KW-1003">Cell membrane</keyword>
<keyword evidence="6" id="KW-0808">Transferase</keyword>
<proteinExistence type="predicted"/>
<evidence type="ECO:0000256" key="2">
    <source>
        <dbReference type="ARBA" id="ARBA00004651"/>
    </source>
</evidence>
<evidence type="ECO:0000259" key="15">
    <source>
        <dbReference type="PROSITE" id="PS50109"/>
    </source>
</evidence>
<dbReference type="Gene3D" id="3.30.450.20">
    <property type="entry name" value="PAS domain"/>
    <property type="match status" value="3"/>
</dbReference>
<dbReference type="EMBL" id="CP000767">
    <property type="protein sequence ID" value="EAU01154.1"/>
    <property type="molecule type" value="Genomic_DNA"/>
</dbReference>
<dbReference type="PANTHER" id="PTHR43065:SF42">
    <property type="entry name" value="TWO-COMPONENT SENSOR PPRA"/>
    <property type="match status" value="1"/>
</dbReference>
<evidence type="ECO:0000256" key="1">
    <source>
        <dbReference type="ARBA" id="ARBA00000085"/>
    </source>
</evidence>
<evidence type="ECO:0000256" key="10">
    <source>
        <dbReference type="ARBA" id="ARBA00022840"/>
    </source>
</evidence>
<organism evidence="17 18">
    <name type="scientific">Campylobacter curvus (strain 525.92)</name>
    <dbReference type="NCBI Taxonomy" id="360105"/>
    <lineage>
        <taxon>Bacteria</taxon>
        <taxon>Pseudomonadati</taxon>
        <taxon>Campylobacterota</taxon>
        <taxon>Epsilonproteobacteria</taxon>
        <taxon>Campylobacterales</taxon>
        <taxon>Campylobacteraceae</taxon>
        <taxon>Campylobacter</taxon>
    </lineage>
</organism>
<dbReference type="SMART" id="SM00091">
    <property type="entry name" value="PAS"/>
    <property type="match status" value="1"/>
</dbReference>
<dbReference type="RefSeq" id="WP_011991770.1">
    <property type="nucleotide sequence ID" value="NC_009715.2"/>
</dbReference>
<comment type="catalytic activity">
    <reaction evidence="1">
        <text>ATP + protein L-histidine = ADP + protein N-phospho-L-histidine.</text>
        <dbReference type="EC" id="2.7.13.3"/>
    </reaction>
</comment>
<dbReference type="Pfam" id="PF13426">
    <property type="entry name" value="PAS_9"/>
    <property type="match status" value="1"/>
</dbReference>
<evidence type="ECO:0000256" key="5">
    <source>
        <dbReference type="ARBA" id="ARBA00022553"/>
    </source>
</evidence>
<dbReference type="InterPro" id="IPR035965">
    <property type="entry name" value="PAS-like_dom_sf"/>
</dbReference>
<reference evidence="17" key="1">
    <citation type="submission" date="2016-07" db="EMBL/GenBank/DDBJ databases">
        <title>Comparative genomics of the Campylobacter concisus group.</title>
        <authorList>
            <person name="Miller W.G."/>
            <person name="Yee E."/>
            <person name="Chapman M.H."/>
            <person name="Huynh S."/>
            <person name="Bono J.L."/>
            <person name="On S.L.W."/>
            <person name="StLeger J."/>
            <person name="Foster G."/>
            <person name="Parker C.T."/>
        </authorList>
    </citation>
    <scope>NUCLEOTIDE SEQUENCE</scope>
    <source>
        <strain evidence="17">525.92</strain>
    </source>
</reference>
<sequence length="667" mass="77760">MNTKYIIIFFFPVFFIFYFYLIYANYKDNKEYVLNLTVSNQISMAQSYKTRIDERISNQKKLLEETAKFVRSKDADKDYDLIRDVLRILARTAGFSEVYVGYSDTNKVISSDKYDMIKYYSNYDVKRRPWHQIVKSKQQTSFTEPYIDTKLKKYVISIAVPIYKNNKLDNVLVGDFELDAFQKEMASFFPSKYGSAFLMTDGAKILDSTKQIIDYTDAYVEKILFAIYNKKQGSGRFLINGKKYIFVYDMIAYGEWISVSILEEDKIYENLNAKTLNNLLVFLFLMIFGVCISVWMYISQKRINDNKHFLSLFSKSSINGLVITDKNGEITFINKTFEKIFSLKFKEFIGKNISELFYLFNDVDIFEQVKSDTNKNILVKKNIRDCFYGIRVIPLLEKGDKFEGVMIVAYDMTHETQLEMNRQQQERILIENSKMAALGEMSSAISHQWRQPLNALLLLVSDIEAKIEQIRIQDNAKSEVLSRLGESRTNIELMDETINIFKNFYKESLQETKFNLLDIMDDILYICKPQIMIKGIHIQADYEIKDYEITSYSSYIKQVLLNLISNAKDELVKRKLLDENFKAYIKISIVEEETRYIINVEDNGAGVGDDIKEHIFEPFFTTKGKEGTGMGLYLCKLIFDKKINGDIILSHASNPTIFSVVLYKNGQ</sequence>
<evidence type="ECO:0000256" key="14">
    <source>
        <dbReference type="SAM" id="Phobius"/>
    </source>
</evidence>
<dbReference type="Gene3D" id="3.30.565.10">
    <property type="entry name" value="Histidine kinase-like ATPase, C-terminal domain"/>
    <property type="match status" value="1"/>
</dbReference>
<name>A7GWD2_CAMC5</name>
<dbReference type="EC" id="2.7.13.3" evidence="3"/>
<dbReference type="PROSITE" id="PS50109">
    <property type="entry name" value="HIS_KIN"/>
    <property type="match status" value="1"/>
</dbReference>
<evidence type="ECO:0000256" key="7">
    <source>
        <dbReference type="ARBA" id="ARBA00022692"/>
    </source>
</evidence>
<dbReference type="InterPro" id="IPR036097">
    <property type="entry name" value="HisK_dim/P_sf"/>
</dbReference>
<dbReference type="InterPro" id="IPR036890">
    <property type="entry name" value="HATPase_C_sf"/>
</dbReference>
<feature type="transmembrane region" description="Helical" evidence="14">
    <location>
        <begin position="279"/>
        <end position="298"/>
    </location>
</feature>
<evidence type="ECO:0000259" key="16">
    <source>
        <dbReference type="PROSITE" id="PS50112"/>
    </source>
</evidence>
<keyword evidence="11 14" id="KW-1133">Transmembrane helix</keyword>
<keyword evidence="13 14" id="KW-0472">Membrane</keyword>
<feature type="transmembrane region" description="Helical" evidence="14">
    <location>
        <begin position="6"/>
        <end position="26"/>
    </location>
</feature>
<dbReference type="Pfam" id="PF02518">
    <property type="entry name" value="HATPase_c"/>
    <property type="match status" value="1"/>
</dbReference>
<protein>
    <recommendedName>
        <fullName evidence="3">histidine kinase</fullName>
        <ecNumber evidence="3">2.7.13.3</ecNumber>
    </recommendedName>
</protein>
<dbReference type="InterPro" id="IPR004358">
    <property type="entry name" value="Sig_transdc_His_kin-like_C"/>
</dbReference>
<keyword evidence="8" id="KW-0547">Nucleotide-binding</keyword>
<keyword evidence="10" id="KW-0067">ATP-binding</keyword>
<dbReference type="GO" id="GO:0005524">
    <property type="term" value="F:ATP binding"/>
    <property type="evidence" value="ECO:0007669"/>
    <property type="project" value="UniProtKB-KW"/>
</dbReference>
<gene>
    <name evidence="17" type="ORF">CCV52592_0849</name>
</gene>
<dbReference type="PROSITE" id="PS50112">
    <property type="entry name" value="PAS"/>
    <property type="match status" value="1"/>
</dbReference>
<evidence type="ECO:0000256" key="12">
    <source>
        <dbReference type="ARBA" id="ARBA00023012"/>
    </source>
</evidence>
<keyword evidence="12" id="KW-0902">Two-component regulatory system</keyword>
<dbReference type="KEGG" id="ccv:CCV52592_0849"/>
<dbReference type="Gene3D" id="1.10.287.130">
    <property type="match status" value="1"/>
</dbReference>
<dbReference type="OrthoDB" id="5348173at2"/>
<evidence type="ECO:0000256" key="9">
    <source>
        <dbReference type="ARBA" id="ARBA00022777"/>
    </source>
</evidence>
<keyword evidence="5" id="KW-0597">Phosphoprotein</keyword>
<dbReference type="PRINTS" id="PR00344">
    <property type="entry name" value="BCTRLSENSOR"/>
</dbReference>
<accession>A7GWD2</accession>
<dbReference type="InterPro" id="IPR003661">
    <property type="entry name" value="HisK_dim/P_dom"/>
</dbReference>
<evidence type="ECO:0000256" key="11">
    <source>
        <dbReference type="ARBA" id="ARBA00022989"/>
    </source>
</evidence>
<dbReference type="HOGENOM" id="CLU_411445_0_0_7"/>
<evidence type="ECO:0000256" key="3">
    <source>
        <dbReference type="ARBA" id="ARBA00012438"/>
    </source>
</evidence>
<dbReference type="Proteomes" id="UP000006380">
    <property type="component" value="Chromosome"/>
</dbReference>
<dbReference type="InterPro" id="IPR033479">
    <property type="entry name" value="dCache_1"/>
</dbReference>
<dbReference type="InterPro" id="IPR029151">
    <property type="entry name" value="Sensor-like_sf"/>
</dbReference>